<dbReference type="InterPro" id="IPR024775">
    <property type="entry name" value="DinB-like"/>
</dbReference>
<dbReference type="Proteomes" id="UP000481043">
    <property type="component" value="Unassembled WGS sequence"/>
</dbReference>
<proteinExistence type="predicted"/>
<name>A0A6M0QA83_9BACI</name>
<accession>A0A6M0QA83</accession>
<organism evidence="2 3">
    <name type="scientific">Bacillus mesophilus</name>
    <dbReference type="NCBI Taxonomy" id="1808955"/>
    <lineage>
        <taxon>Bacteria</taxon>
        <taxon>Bacillati</taxon>
        <taxon>Bacillota</taxon>
        <taxon>Bacilli</taxon>
        <taxon>Bacillales</taxon>
        <taxon>Bacillaceae</taxon>
        <taxon>Bacillus</taxon>
    </lineage>
</organism>
<protein>
    <submittedName>
        <fullName evidence="2">DinB family protein</fullName>
    </submittedName>
</protein>
<dbReference type="EMBL" id="JAAIWM010000004">
    <property type="protein sequence ID" value="NEY72639.1"/>
    <property type="molecule type" value="Genomic_DNA"/>
</dbReference>
<evidence type="ECO:0000313" key="2">
    <source>
        <dbReference type="EMBL" id="NEY72639.1"/>
    </source>
</evidence>
<keyword evidence="3" id="KW-1185">Reference proteome</keyword>
<dbReference type="InterPro" id="IPR034660">
    <property type="entry name" value="DinB/YfiT-like"/>
</dbReference>
<comment type="caution">
    <text evidence="2">The sequence shown here is derived from an EMBL/GenBank/DDBJ whole genome shotgun (WGS) entry which is preliminary data.</text>
</comment>
<gene>
    <name evidence="2" type="ORF">G4D63_12955</name>
</gene>
<evidence type="ECO:0000259" key="1">
    <source>
        <dbReference type="Pfam" id="PF12867"/>
    </source>
</evidence>
<dbReference type="Gene3D" id="1.20.120.450">
    <property type="entry name" value="dinb family like domain"/>
    <property type="match status" value="1"/>
</dbReference>
<dbReference type="RefSeq" id="WP_163180097.1">
    <property type="nucleotide sequence ID" value="NZ_JAAIWM010000004.1"/>
</dbReference>
<dbReference type="AlphaFoldDB" id="A0A6M0QA83"/>
<evidence type="ECO:0000313" key="3">
    <source>
        <dbReference type="Proteomes" id="UP000481043"/>
    </source>
</evidence>
<dbReference type="SUPFAM" id="SSF109854">
    <property type="entry name" value="DinB/YfiT-like putative metalloenzymes"/>
    <property type="match status" value="1"/>
</dbReference>
<sequence>MDHNNQVREELLQIVSEYTDEQLNERLDDTSWSIMQNLEHLYLIERLVTNSIKKELLNESSESADPKPIQFTVDRSRKVKAPSNIEPSDEFITLVDIKNKLIQSREALTQVANSDHKDHFDKKSFAHPVFGLLSLTQWIEFIGFHEKRHLAQIQEITQYLKETS</sequence>
<reference evidence="2 3" key="1">
    <citation type="submission" date="2020-02" db="EMBL/GenBank/DDBJ databases">
        <title>Bacillus aquiflavi sp. nov., isolated from yellow water of strong flavor Chinese baijiu in Yibin region of China.</title>
        <authorList>
            <person name="Xie J."/>
        </authorList>
    </citation>
    <scope>NUCLEOTIDE SEQUENCE [LARGE SCALE GENOMIC DNA]</scope>
    <source>
        <strain evidence="2 3">SA4</strain>
    </source>
</reference>
<dbReference type="Pfam" id="PF12867">
    <property type="entry name" value="DinB_2"/>
    <property type="match status" value="1"/>
</dbReference>
<feature type="domain" description="DinB-like" evidence="1">
    <location>
        <begin position="6"/>
        <end position="153"/>
    </location>
</feature>